<evidence type="ECO:0000313" key="3">
    <source>
        <dbReference type="EMBL" id="CQR50908.1"/>
    </source>
</evidence>
<feature type="domain" description="GIY-YIG" evidence="2">
    <location>
        <begin position="69"/>
        <end position="147"/>
    </location>
</feature>
<organism evidence="3 4">
    <name type="scientific">Haloferax massiliensis</name>
    <dbReference type="NCBI Taxonomy" id="1476858"/>
    <lineage>
        <taxon>Archaea</taxon>
        <taxon>Methanobacteriati</taxon>
        <taxon>Methanobacteriota</taxon>
        <taxon>Stenosarchaea group</taxon>
        <taxon>Halobacteria</taxon>
        <taxon>Halobacteriales</taxon>
        <taxon>Haloferacaceae</taxon>
        <taxon>Haloferax</taxon>
    </lineage>
</organism>
<evidence type="ECO:0000313" key="4">
    <source>
        <dbReference type="Proteomes" id="UP000198902"/>
    </source>
</evidence>
<evidence type="ECO:0000259" key="2">
    <source>
        <dbReference type="PROSITE" id="PS50164"/>
    </source>
</evidence>
<evidence type="ECO:0000256" key="1">
    <source>
        <dbReference type="SAM" id="MobiDB-lite"/>
    </source>
</evidence>
<feature type="region of interest" description="Disordered" evidence="1">
    <location>
        <begin position="1"/>
        <end position="39"/>
    </location>
</feature>
<dbReference type="Proteomes" id="UP000198902">
    <property type="component" value="Unassembled WGS sequence"/>
</dbReference>
<dbReference type="EMBL" id="CSTE01000002">
    <property type="protein sequence ID" value="CQR50908.1"/>
    <property type="molecule type" value="Genomic_DNA"/>
</dbReference>
<dbReference type="AlphaFoldDB" id="A0A0D6JTG6"/>
<name>A0A0D6JTG6_9EURY</name>
<protein>
    <recommendedName>
        <fullName evidence="2">GIY-YIG domain-containing protein</fullName>
    </recommendedName>
</protein>
<accession>A0A0D6JTG6</accession>
<dbReference type="InterPro" id="IPR000305">
    <property type="entry name" value="GIY-YIG_endonuc"/>
</dbReference>
<dbReference type="PROSITE" id="PS50164">
    <property type="entry name" value="GIY_YIG"/>
    <property type="match status" value="1"/>
</dbReference>
<reference evidence="4" key="1">
    <citation type="submission" date="2015-03" db="EMBL/GenBank/DDBJ databases">
        <authorList>
            <person name="Urmite Genomes"/>
        </authorList>
    </citation>
    <scope>NUCLEOTIDE SEQUENCE [LARGE SCALE GENOMIC DNA]</scope>
    <source>
        <strain evidence="4">Arc-Hr</strain>
    </source>
</reference>
<feature type="compositionally biased region" description="Polar residues" evidence="1">
    <location>
        <begin position="1"/>
        <end position="11"/>
    </location>
</feature>
<dbReference type="Pfam" id="PF01541">
    <property type="entry name" value="GIY-YIG"/>
    <property type="match status" value="1"/>
</dbReference>
<sequence length="148" mass="16638">MIPGYRQSSYSCDGDVGGPLAPGESEPNSEPGVGPLDWSNADSLFADDWMGLNWKPPRRLAAVPPTVPASDGLYRIWNSDSDDCLHYIGMSSNLKSRLQTHRRERDGKSYYSYAQLDNHDALHKRQEVETELIGAHWLECERAPTDQF</sequence>
<proteinExistence type="predicted"/>
<keyword evidence="4" id="KW-1185">Reference proteome</keyword>
<gene>
    <name evidence="3" type="ORF">BN996_02393</name>
</gene>